<comment type="caution">
    <text evidence="4">The sequence shown here is derived from an EMBL/GenBank/DDBJ whole genome shotgun (WGS) entry which is preliminary data.</text>
</comment>
<organism evidence="4 5">
    <name type="scientific">Actinomadura yumaensis</name>
    <dbReference type="NCBI Taxonomy" id="111807"/>
    <lineage>
        <taxon>Bacteria</taxon>
        <taxon>Bacillati</taxon>
        <taxon>Actinomycetota</taxon>
        <taxon>Actinomycetes</taxon>
        <taxon>Streptosporangiales</taxon>
        <taxon>Thermomonosporaceae</taxon>
        <taxon>Actinomadura</taxon>
    </lineage>
</organism>
<feature type="region of interest" description="Disordered" evidence="3">
    <location>
        <begin position="397"/>
        <end position="440"/>
    </location>
</feature>
<proteinExistence type="inferred from homology"/>
<evidence type="ECO:0000256" key="1">
    <source>
        <dbReference type="ARBA" id="ARBA00010617"/>
    </source>
</evidence>
<dbReference type="PANTHER" id="PTHR46696">
    <property type="entry name" value="P450, PUTATIVE (EUROFUNG)-RELATED"/>
    <property type="match status" value="1"/>
</dbReference>
<sequence>MSETVAGAEAGLPFPFGDWGFDLAPQYARVRAARAPACPVRTVNGDPAWLITRYDLARRVLADPRLSLSAALRPEAPRQEPLPIRLPEGTGDIVTTLNKAGLHHVVADALGPRAVKRHQEWINEQARHLLDALAGPPADLRAGLALRLPFALTRRLLLGDLHQAELVRLNQWADAILSWGPGLSRYATADLAAAQEHIYRFFLHRLPDLAAGSGDHLLKRIAAPGVLDQRDLAVFAASMFLAGYRTSASFLAGALVTLLRHPDALRAVRDDPALVPATAQELLRYTPMATGGVKRLAMREVDLDGLVIKAGDLVLVSLEAANHDPAAFPDPDTFTPGRDASGHLGFGHGSHFCPGNRLARMQIEAAVAALAGHSPTPRLAVPAHDLPWMHGAGFRTPQTIPVTWPTATRPNTTAQSPPPAGGNRPPDQPPGRPRPNGPDR</sequence>
<keyword evidence="2" id="KW-0349">Heme</keyword>
<dbReference type="InterPro" id="IPR036396">
    <property type="entry name" value="Cyt_P450_sf"/>
</dbReference>
<protein>
    <submittedName>
        <fullName evidence="4">Cytochrome P450</fullName>
    </submittedName>
</protein>
<evidence type="ECO:0000256" key="3">
    <source>
        <dbReference type="SAM" id="MobiDB-lite"/>
    </source>
</evidence>
<dbReference type="PRINTS" id="PR00359">
    <property type="entry name" value="BP450"/>
</dbReference>
<dbReference type="PANTHER" id="PTHR46696:SF1">
    <property type="entry name" value="CYTOCHROME P450 YJIB-RELATED"/>
    <property type="match status" value="1"/>
</dbReference>
<evidence type="ECO:0000256" key="2">
    <source>
        <dbReference type="RuleBase" id="RU000461"/>
    </source>
</evidence>
<keyword evidence="2" id="KW-0479">Metal-binding</keyword>
<dbReference type="Pfam" id="PF00067">
    <property type="entry name" value="p450"/>
    <property type="match status" value="1"/>
</dbReference>
<dbReference type="PRINTS" id="PR00385">
    <property type="entry name" value="P450"/>
</dbReference>
<keyword evidence="5" id="KW-1185">Reference proteome</keyword>
<accession>A0ABW2CEH6</accession>
<dbReference type="SUPFAM" id="SSF48264">
    <property type="entry name" value="Cytochrome P450"/>
    <property type="match status" value="1"/>
</dbReference>
<comment type="similarity">
    <text evidence="1 2">Belongs to the cytochrome P450 family.</text>
</comment>
<keyword evidence="2" id="KW-0408">Iron</keyword>
<evidence type="ECO:0000313" key="5">
    <source>
        <dbReference type="Proteomes" id="UP001596380"/>
    </source>
</evidence>
<dbReference type="InterPro" id="IPR017972">
    <property type="entry name" value="Cyt_P450_CS"/>
</dbReference>
<keyword evidence="2" id="KW-0503">Monooxygenase</keyword>
<feature type="compositionally biased region" description="Pro residues" evidence="3">
    <location>
        <begin position="416"/>
        <end position="440"/>
    </location>
</feature>
<dbReference type="PROSITE" id="PS00086">
    <property type="entry name" value="CYTOCHROME_P450"/>
    <property type="match status" value="1"/>
</dbReference>
<reference evidence="5" key="1">
    <citation type="journal article" date="2019" name="Int. J. Syst. Evol. Microbiol.">
        <title>The Global Catalogue of Microorganisms (GCM) 10K type strain sequencing project: providing services to taxonomists for standard genome sequencing and annotation.</title>
        <authorList>
            <consortium name="The Broad Institute Genomics Platform"/>
            <consortium name="The Broad Institute Genome Sequencing Center for Infectious Disease"/>
            <person name="Wu L."/>
            <person name="Ma J."/>
        </authorList>
    </citation>
    <scope>NUCLEOTIDE SEQUENCE [LARGE SCALE GENOMIC DNA]</scope>
    <source>
        <strain evidence="5">JCM 3369</strain>
    </source>
</reference>
<feature type="compositionally biased region" description="Polar residues" evidence="3">
    <location>
        <begin position="397"/>
        <end position="415"/>
    </location>
</feature>
<evidence type="ECO:0000313" key="4">
    <source>
        <dbReference type="EMBL" id="MFC6879354.1"/>
    </source>
</evidence>
<dbReference type="InterPro" id="IPR001128">
    <property type="entry name" value="Cyt_P450"/>
</dbReference>
<dbReference type="Proteomes" id="UP001596380">
    <property type="component" value="Unassembled WGS sequence"/>
</dbReference>
<dbReference type="InterPro" id="IPR002397">
    <property type="entry name" value="Cyt_P450_B"/>
</dbReference>
<gene>
    <name evidence="4" type="ORF">ACFQKB_06195</name>
</gene>
<name>A0ABW2CEH6_9ACTN</name>
<keyword evidence="2" id="KW-0560">Oxidoreductase</keyword>
<dbReference type="Gene3D" id="1.10.630.10">
    <property type="entry name" value="Cytochrome P450"/>
    <property type="match status" value="1"/>
</dbReference>
<dbReference type="RefSeq" id="WP_378041604.1">
    <property type="nucleotide sequence ID" value="NZ_JBHSXE010000001.1"/>
</dbReference>
<dbReference type="EMBL" id="JBHSXS010000002">
    <property type="protein sequence ID" value="MFC6879354.1"/>
    <property type="molecule type" value="Genomic_DNA"/>
</dbReference>